<keyword evidence="9" id="KW-1185">Reference proteome</keyword>
<reference evidence="9" key="1">
    <citation type="submission" date="2018-06" db="EMBL/GenBank/DDBJ databases">
        <title>Genome assembly of Danube salmon.</title>
        <authorList>
            <person name="Macqueen D.J."/>
            <person name="Gundappa M.K."/>
        </authorList>
    </citation>
    <scope>NUCLEOTIDE SEQUENCE [LARGE SCALE GENOMIC DNA]</scope>
</reference>
<dbReference type="InterPro" id="IPR013761">
    <property type="entry name" value="SAM/pointed_sf"/>
</dbReference>
<dbReference type="GO" id="GO:0007266">
    <property type="term" value="P:Rho protein signal transduction"/>
    <property type="evidence" value="ECO:0007669"/>
    <property type="project" value="TreeGrafter"/>
</dbReference>
<evidence type="ECO:0000256" key="1">
    <source>
        <dbReference type="ARBA" id="ARBA00004496"/>
    </source>
</evidence>
<dbReference type="GO" id="GO:0003779">
    <property type="term" value="F:actin binding"/>
    <property type="evidence" value="ECO:0007669"/>
    <property type="project" value="TreeGrafter"/>
</dbReference>
<evidence type="ECO:0000256" key="3">
    <source>
        <dbReference type="ARBA" id="ARBA00022443"/>
    </source>
</evidence>
<dbReference type="Ensembl" id="ENSHHUT00000004392.1">
    <property type="protein sequence ID" value="ENSHHUP00000004252.1"/>
    <property type="gene ID" value="ENSHHUG00000002654.1"/>
</dbReference>
<evidence type="ECO:0000313" key="8">
    <source>
        <dbReference type="Ensembl" id="ENSHHUP00000004252.1"/>
    </source>
</evidence>
<reference evidence="8" key="3">
    <citation type="submission" date="2025-09" db="UniProtKB">
        <authorList>
            <consortium name="Ensembl"/>
        </authorList>
    </citation>
    <scope>IDENTIFICATION</scope>
</reference>
<dbReference type="STRING" id="62062.ENSHHUP00000004252"/>
<dbReference type="GO" id="GO:1900029">
    <property type="term" value="P:positive regulation of ruffle assembly"/>
    <property type="evidence" value="ECO:0007669"/>
    <property type="project" value="TreeGrafter"/>
</dbReference>
<feature type="region of interest" description="Disordered" evidence="6">
    <location>
        <begin position="1"/>
        <end position="39"/>
    </location>
</feature>
<dbReference type="SUPFAM" id="SSF47769">
    <property type="entry name" value="SAM/Pointed domain"/>
    <property type="match status" value="1"/>
</dbReference>
<comment type="similarity">
    <text evidence="2">Belongs to the EPS8 family.</text>
</comment>
<keyword evidence="5" id="KW-0597">Phosphoprotein</keyword>
<dbReference type="GO" id="GO:0031982">
    <property type="term" value="C:vesicle"/>
    <property type="evidence" value="ECO:0007669"/>
    <property type="project" value="TreeGrafter"/>
</dbReference>
<comment type="subcellular location">
    <subcellularLocation>
        <location evidence="1">Cytoplasm</location>
    </subcellularLocation>
</comment>
<dbReference type="PANTHER" id="PTHR12287">
    <property type="entry name" value="EPIDERMAL GROWTH FACTOR RECEPTOR KINASE SUBSTRATE EPS8-RELATED PROTEIN"/>
    <property type="match status" value="1"/>
</dbReference>
<protein>
    <recommendedName>
        <fullName evidence="7">SAM domain-containing protein</fullName>
    </recommendedName>
</protein>
<dbReference type="Gene3D" id="1.10.150.50">
    <property type="entry name" value="Transcription Factor, Ets-1"/>
    <property type="match status" value="1"/>
</dbReference>
<dbReference type="InterPro" id="IPR039801">
    <property type="entry name" value="EPS8-like"/>
</dbReference>
<dbReference type="PANTHER" id="PTHR12287:SF20">
    <property type="entry name" value="EPIDERMAL GROWTH FACTOR RECEPTOR KINASE SUBSTRATE 8-LIKE PROTEIN 2"/>
    <property type="match status" value="1"/>
</dbReference>
<organism evidence="8 9">
    <name type="scientific">Hucho hucho</name>
    <name type="common">huchen</name>
    <dbReference type="NCBI Taxonomy" id="62062"/>
    <lineage>
        <taxon>Eukaryota</taxon>
        <taxon>Metazoa</taxon>
        <taxon>Chordata</taxon>
        <taxon>Craniata</taxon>
        <taxon>Vertebrata</taxon>
        <taxon>Euteleostomi</taxon>
        <taxon>Actinopterygii</taxon>
        <taxon>Neopterygii</taxon>
        <taxon>Teleostei</taxon>
        <taxon>Protacanthopterygii</taxon>
        <taxon>Salmoniformes</taxon>
        <taxon>Salmonidae</taxon>
        <taxon>Salmoninae</taxon>
        <taxon>Hucho</taxon>
    </lineage>
</organism>
<dbReference type="AlphaFoldDB" id="A0A4W5JKR9"/>
<reference evidence="8" key="2">
    <citation type="submission" date="2025-08" db="UniProtKB">
        <authorList>
            <consortium name="Ensembl"/>
        </authorList>
    </citation>
    <scope>IDENTIFICATION</scope>
</reference>
<dbReference type="Pfam" id="PF18016">
    <property type="entry name" value="SAM_3"/>
    <property type="match status" value="1"/>
</dbReference>
<dbReference type="FunFam" id="1.10.150.50:FF:000023">
    <property type="entry name" value="Epidermal growth factor receptor kinase substrate 8"/>
    <property type="match status" value="1"/>
</dbReference>
<dbReference type="CDD" id="cd09540">
    <property type="entry name" value="SAM_EPS8-like"/>
    <property type="match status" value="1"/>
</dbReference>
<evidence type="ECO:0000256" key="6">
    <source>
        <dbReference type="SAM" id="MobiDB-lite"/>
    </source>
</evidence>
<dbReference type="InterPro" id="IPR041418">
    <property type="entry name" value="SAM_3"/>
</dbReference>
<keyword evidence="4" id="KW-0963">Cytoplasm</keyword>
<evidence type="ECO:0000259" key="7">
    <source>
        <dbReference type="Pfam" id="PF18016"/>
    </source>
</evidence>
<evidence type="ECO:0000313" key="9">
    <source>
        <dbReference type="Proteomes" id="UP000314982"/>
    </source>
</evidence>
<accession>A0A4W5JKR9</accession>
<dbReference type="GO" id="GO:0035023">
    <property type="term" value="P:regulation of Rho protein signal transduction"/>
    <property type="evidence" value="ECO:0007669"/>
    <property type="project" value="TreeGrafter"/>
</dbReference>
<proteinExistence type="inferred from homology"/>
<evidence type="ECO:0000256" key="4">
    <source>
        <dbReference type="ARBA" id="ARBA00022490"/>
    </source>
</evidence>
<feature type="domain" description="SAM" evidence="7">
    <location>
        <begin position="36"/>
        <end position="94"/>
    </location>
</feature>
<dbReference type="Proteomes" id="UP000314982">
    <property type="component" value="Unassembled WGS sequence"/>
</dbReference>
<name>A0A4W5JKR9_9TELE</name>
<dbReference type="GO" id="GO:0005737">
    <property type="term" value="C:cytoplasm"/>
    <property type="evidence" value="ECO:0007669"/>
    <property type="project" value="UniProtKB-SubCell"/>
</dbReference>
<evidence type="ECO:0000256" key="2">
    <source>
        <dbReference type="ARBA" id="ARBA00006197"/>
    </source>
</evidence>
<dbReference type="GO" id="GO:0032587">
    <property type="term" value="C:ruffle membrane"/>
    <property type="evidence" value="ECO:0007669"/>
    <property type="project" value="TreeGrafter"/>
</dbReference>
<dbReference type="GeneTree" id="ENSGT00940000160990"/>
<keyword evidence="3" id="KW-0728">SH3 domain</keyword>
<evidence type="ECO:0000256" key="5">
    <source>
        <dbReference type="ARBA" id="ARBA00022553"/>
    </source>
</evidence>
<sequence>MDEVNDELLKRITSNKSQPPGRNFRVERPLDSSSAPPLTLDCSPPQVTAWLNAKGFSKPTVECLGNLTGAQLFSLNKEELKAVCGDEGSRVYSQTTVQKAQLEKSNGDSELQEIMRRRQQKIHGGKD</sequence>